<proteinExistence type="predicted"/>
<dbReference type="EMBL" id="UINC01185237">
    <property type="protein sequence ID" value="SVD96844.1"/>
    <property type="molecule type" value="Genomic_DNA"/>
</dbReference>
<keyword evidence="1" id="KW-1133">Transmembrane helix</keyword>
<keyword evidence="1" id="KW-0812">Transmembrane</keyword>
<name>A0A382ZMY9_9ZZZZ</name>
<protein>
    <submittedName>
        <fullName evidence="2">Uncharacterized protein</fullName>
    </submittedName>
</protein>
<evidence type="ECO:0000313" key="2">
    <source>
        <dbReference type="EMBL" id="SVD96844.1"/>
    </source>
</evidence>
<gene>
    <name evidence="2" type="ORF">METZ01_LOCUS449698</name>
</gene>
<organism evidence="2">
    <name type="scientific">marine metagenome</name>
    <dbReference type="NCBI Taxonomy" id="408172"/>
    <lineage>
        <taxon>unclassified sequences</taxon>
        <taxon>metagenomes</taxon>
        <taxon>ecological metagenomes</taxon>
    </lineage>
</organism>
<evidence type="ECO:0000256" key="1">
    <source>
        <dbReference type="SAM" id="Phobius"/>
    </source>
</evidence>
<accession>A0A382ZMY9</accession>
<feature type="transmembrane region" description="Helical" evidence="1">
    <location>
        <begin position="46"/>
        <end position="69"/>
    </location>
</feature>
<sequence length="232" mass="25762">MLCFKPIGWIIGGVQGIFRRGKKKEPEPEPDEAAREKAALNQSCNATVMGVMGAIVLAVAGLTVFTLTYQPPELPKTDVLQKKAADYAAKARDWKVVGSAARELETLMRDPQALDKLREWLLGGSADGKEGKAAAGNKLKTLTTLANAVGFLGNFLLNALLAIFFFSFFLKKMAQFHRSHSEQKQEGDYLVESLFQTSWLPTTSEETLRSAAEIVNEVFYKLKTWVRGYLWI</sequence>
<reference evidence="2" key="1">
    <citation type="submission" date="2018-05" db="EMBL/GenBank/DDBJ databases">
        <authorList>
            <person name="Lanie J.A."/>
            <person name="Ng W.-L."/>
            <person name="Kazmierczak K.M."/>
            <person name="Andrzejewski T.M."/>
            <person name="Davidsen T.M."/>
            <person name="Wayne K.J."/>
            <person name="Tettelin H."/>
            <person name="Glass J.I."/>
            <person name="Rusch D."/>
            <person name="Podicherti R."/>
            <person name="Tsui H.-C.T."/>
            <person name="Winkler M.E."/>
        </authorList>
    </citation>
    <scope>NUCLEOTIDE SEQUENCE</scope>
</reference>
<dbReference type="AlphaFoldDB" id="A0A382ZMY9"/>
<feature type="transmembrane region" description="Helical" evidence="1">
    <location>
        <begin position="148"/>
        <end position="170"/>
    </location>
</feature>
<feature type="non-terminal residue" evidence="2">
    <location>
        <position position="232"/>
    </location>
</feature>
<keyword evidence="1" id="KW-0472">Membrane</keyword>